<evidence type="ECO:0000256" key="1">
    <source>
        <dbReference type="ARBA" id="ARBA00001957"/>
    </source>
</evidence>
<dbReference type="Gene3D" id="3.30.300.30">
    <property type="match status" value="4"/>
</dbReference>
<dbReference type="InterPro" id="IPR010071">
    <property type="entry name" value="AA_adenyl_dom"/>
</dbReference>
<dbReference type="SUPFAM" id="SSF47336">
    <property type="entry name" value="ACP-like"/>
    <property type="match status" value="4"/>
</dbReference>
<dbReference type="InterPro" id="IPR029058">
    <property type="entry name" value="AB_hydrolase_fold"/>
</dbReference>
<dbReference type="RefSeq" id="WP_190276056.1">
    <property type="nucleotide sequence ID" value="NZ_CP051006.1"/>
</dbReference>
<dbReference type="NCBIfam" id="TIGR01733">
    <property type="entry name" value="AA-adenyl-dom"/>
    <property type="match status" value="4"/>
</dbReference>
<evidence type="ECO:0000256" key="4">
    <source>
        <dbReference type="ARBA" id="ARBA00022553"/>
    </source>
</evidence>
<dbReference type="PROSITE" id="PS00012">
    <property type="entry name" value="PHOSPHOPANTETHEINE"/>
    <property type="match status" value="2"/>
</dbReference>
<dbReference type="FunFam" id="3.40.50.980:FF:000002">
    <property type="entry name" value="Enterobactin synthetase component F"/>
    <property type="match status" value="1"/>
</dbReference>
<dbReference type="InterPro" id="IPR020845">
    <property type="entry name" value="AMP-binding_CS"/>
</dbReference>
<dbReference type="Proteomes" id="UP000516422">
    <property type="component" value="Chromosome"/>
</dbReference>
<dbReference type="Pfam" id="PF00975">
    <property type="entry name" value="Thioesterase"/>
    <property type="match status" value="1"/>
</dbReference>
<dbReference type="Gene3D" id="3.40.50.980">
    <property type="match status" value="8"/>
</dbReference>
<dbReference type="CDD" id="cd19540">
    <property type="entry name" value="LCL_NRPS-like"/>
    <property type="match status" value="2"/>
</dbReference>
<dbReference type="GO" id="GO:0031177">
    <property type="term" value="F:phosphopantetheine binding"/>
    <property type="evidence" value="ECO:0007669"/>
    <property type="project" value="InterPro"/>
</dbReference>
<dbReference type="InterPro" id="IPR001031">
    <property type="entry name" value="Thioesterase"/>
</dbReference>
<dbReference type="Pfam" id="PF00501">
    <property type="entry name" value="AMP-binding"/>
    <property type="match status" value="4"/>
</dbReference>
<dbReference type="GO" id="GO:0072330">
    <property type="term" value="P:monocarboxylic acid biosynthetic process"/>
    <property type="evidence" value="ECO:0007669"/>
    <property type="project" value="UniProtKB-ARBA"/>
</dbReference>
<sequence>MIPVSFAQRRLWFLGRLEGPSATYNIPLVVRLRGALDVAALNAALVDVVDRHESLRTVFPEADGQPYQRILPVEKAAPELVLRESDSERIAADVESVSGHAFDLESEIPVRAWLFEVDADEWVLVAVVHHIAGDGWSLGPLARDLAAAYTARCAGAAPEWEPLPVQYADYTLWQRELLGDDDDPESTGASQVEFWRSELAGIPEELPLPFDRSRPLVGTHAGDVVELAFDARIHRGVVSLARERGASVFMVMQAAVAALLSRVGAGGDIPIGTPVAGRLDEALDDLVGFFVNTLVLRTDVSGDPSFMELVERVRVTDLRAFGAQDVPFERLVEALNPARSMGRHPLFQVALAFQNAPASDLVMPGLDVAIEPAGTGAAKFDLSFNLSESFTGTGEPAGISGGIEFATDVFDRSTIERMTGWLTRLLEQVLADPERPVSRARILDDTELRQVLGDPGEGNAGGREVPVGVLPVLFEEQVARTSDAVAVVFEDLKLSYGEVNERANRLARLLVEQGAGPERFVAVALPRSAELVIALLAVLKSGAAYVPIDPDYPADRIAYILEDARPMAVVTVESAGVEVPAGTTRILLDDPTTRQALEAQASGDLTDSERLAPLHAGSPAYVIYTSGSTGRPKGVVVEHRSVVRLFGATESWFGFGSQDVWTLFHSYAFDFSVWELWGPLLHGGRLVVVPFEVSRSAGEFLGLLVREGVTVLNQTPSAFYQLMQADRDDPAVGDGLALRYVVFGGEALDLGRLASWYERRGESGPTLVNMYGITETTVHVTHLPLDAEKCVTGAGSGIGEGIPDLRLYVLDSGLCPVPVGVAGELYVAGAGLARGYLNRAGLTAERFVADPFGVSGSRMYRTGDLVRWSAEGQLEYLGRIDDQVKVRGFRIELGEIESVLAGHPEVAQAAVIVREDRPGDKRLVGYAVAAAGSVVDPAELRAYVAESVPDYMVPAAVMVLDALPLTPNGKLDRRALPAPEFAAGTSGRAPRTEQEEILCQVFAEVLGVERVSIDDNFFELGGHSLLAVSLVERLRERGLSVPVRSLFMTPSVAGLAAGLESTDTGGSGGTVTVPENGIVEGVEVITPEMVPLAGLSSEEIGRVVAGVPGGVGNVADVYPLAPLQEGILFHHLMSASSGEDAYVLPMALGFDSRSRLDEFVAVLQKVVDRHDILRTAVLWEGLREPVQVVYRRAEIPVREAALKQIADGDVQGVVDGLLATCGSLMDVTVAPLVHLTVASVPGTSRWVALVQVHHLIQDHTAVDVLFAEVQAFLEGREGELAAPLPFRNFVAQARLGIPVAEHEEFFGRLLGDVAEPTAPFGIVDVRGDGTAVAESRAEVGDETAQRLREVARGLGVSAATVLHVMFARVVAAVAGREDVVFGTVLFGRMQAGAGADRIPGLFINTLPVRLDTGRAGVLDAVNSMQGDLAELLVHEHAPLALAQRMSGVSAEAPLFTALFNYRHSAGETDAGMEVEGIEILFAQERTNYPLAVSVDDTGDGFAFTVQCVDPIDPDLVLSLMNTATRRLVQALDEAPGTALHTLPILDQSHLDLVLASWNDTRREIPGTLLPALFEEQVARTPDAGAVVFEGVELSYRELNARANRLARVLVEQGAGPERFVAVALPRSAELVVALFAVLKAGAAYVPIDPDYPADRIAYILADADPMCVITGFGAQAVLPKDAPQVLLDEPDMAARLAAMSHENVADADRLAPLGADAPAYVIYTSGSTGRPKGVVVEHRSVVDYVWWAVETYPGVRGNALLHSPVSFDLTVTVLFAPLVSGGRVVVAELEESPAVEAVLAGAPLTFAKVTPSHIALLDALPGVFSPSGDLVVGGEQLTGEQLGRWRRAHPTAVVINEYGPTEATVGCVAYRLLPGVEAAVGAVPVGRPSWNTRVYVLDAGLCPVPVGVAGELYVAGAGLARGYLNRPGLTAERFVADPFGVPGSRMYRTGDLVRWNADGEMEYLGRVDDQVKVRGFRIELGEIESVLAAHPGIAQVAVIVREDRPGDKRLVGYVVPAAGSVVDPGELRAYAAQSVPEYMVPSSVLVLDALPLTPNGKLDRRALPAPELTADSEGRAPRTPQEEILCQVFAEVLGVERVSIDDNFFELGGHSLLATRLVSRVRSVLGVELGIRALFEAPSVAGLAERLAGAGAGRAVLRAVERPELVPVSFAQRRLWFLGRLEGPSATYNIPLVVRLRGALDVAALDAAFTDVVGRHESLRTVFGEADGQPYQRVLGVEEAAAAVELRKSDRERISADVESVSAYAFDLETEIPLRAWLFEVAPGESVLVAVVHHIAGDGWSLGPLARDLAVAYAARCEGSAPGWEPLPVQYADYTLWQRELLGDEDDPESTGAAQVEFWRDELAGIPQELALPFDRARPLVASHAGDVVELAFDERVHRGVLGLARERGASVFMVMQAAVAALLSRLGAGEDIPIGSPVAGRLDEALDDLVGFFVNTLVLRTDVSGDPSFADLVERVRETDLRAFGAQDVPFERLVEVLNPARSMGRHPLFQVALAFQNAPVSDLVMPGLEVEAGPGGTGAAKFDLSFNLAESFTGAGEPAGISGGIEFATDVFDRSTIERMAGWLTRLLEQVLADPQRPVSRARILEDIELDQVLKGWNDTHRATPGAVLPVLFEAQVARTPDAVAVVCDGVELSYREVNERANRMARLLIEGGAGPERFVAVALPRSADLVITLLAVLKTGAAYVPIDPDYPADRIAYILDDADPMAVITVGDSGVELPSGTARILLDDPATQQALGVRAAEDLCDDERRAPLHAGAPAYVIFTSGSTGRPKGVVVEHRSVVNLLAWADRRFEFGKLARVVASTSLNFDVSVFEIFSPLVAGGSIEVVQDLLSLADLEPEALAGSLVSGVPSAFSHLLAGSLGDARPSAVALAGEALAAHTVRDIQAAMPGARVANIYGPTEATVYTTYWHADAGSGVDTTPPIGRPIDNVSTYVLDAGLCPVPVGVAGELYVAGDGLARGYLNRPDLTAERFVADPYGAPGSRMYRTGDLVRWNTDGEIEYLGRVDDQVKVRGFRIELGEIESVLAAHPGIAQVAVIVREDRPGDKRLVGYVVPAPGAVLDPQALRAHTAESVPEYMVPSAVLVLDALPLTPNGKLDRRALPAPEFTADSEGRAPRTPQEEILCQVFAEVLGVERVSIDDNFFELGGHSLLAVSLVERLRERGLSVPVRSLFVTPSVAGLATGLDSTDGGASGGSVTVPENGIVEGAQAITPEMVPLAGLSQDEIDRVVAQVPGGAGNIADVYPLAPLQEGILFHHLMSASSGEDAYVLPMALGFDSRERLDEFAGVLQKVVDRHDILRTAVLWEGLREPVQVVCRHAEILFREVELGQIPDGDVQGVADGLLAVRGSLMDITTAPLVHVTVAEVPGTTRWVALVQVHHLIQDHTAVDVLFAEVQAFLTGRAAELPTPLPFRNFVAQARLGIPVAEHEAFFTDLLGDVTEPTAPFGIVDVRGDGTAVAESRAAVSEATAAAVREAARRLGVSAATVLHVMFAWVVAAVAGREDVVFGTVLFGRMQAGAGADRIPGLFINTLPVRLDTGRGGVLDAVRSMQGDLAELLVHEHAPLALAQRMSGVAAEAPLFTALFNYRHSAGATDAGMEVEGIEVLFAQERTNYPLTVSVDDTGDGFVFTVQCVDPIDPDLVLSLMDTATGRLVQALDDAPGTPLHTLPVLDDTHLNQVLTRWNDTTRDTPNSALPALFEAQVARTPDATALMSDGIELTYRDLDDRTNRLARLLIEQGAGPERFVAVALPRSAELVVALLAVLKTGAAYVPIDPDYPADRIAAILEDAHPMAVITGYGAQHALPKETPRIVLDDPATQRIVGAKAAHGLRDDERPGALNAGTPAYAIFTSGSTGRPKGVVIEHRALVNFLTSMQERFALRTGDRLLAVTTIAFDIAGLELYLPLLNGATVVLAAPDQVRDPLALRALIAAAGVTVMQATPSLWHAVVADSEGELAGVRALVGGEALPGELARTLVSRTAAVTNLYGPTETTIWSTAAEVHADATGVSSIGRPIANTQVYILDTALSPVPAGVPGELYIAGDGLARGYLDRPDLTAERFVADPFGVPGARMYRTGDLVRWSTTGQLEYLSRIDDQVKVRGFRIELGEIESTLAAHPGIARAAAVVREDRPGDKRLVGYVVAAPGAVLDPQALRAHAAAALPEYMVPATVMVLDALPLTPNGKLDRRALPAPEFTANATGRAPRTAREKQLCELFAEALDVEQVTIDDNFFALGGHSLLATRLISRVRSVLDVELGIRALFDAPTVAGLVERLDTADPDDSFRVLLPLRTTGTAAPLFCVHPLGSLAWAYEGLADRLGPDIPVYGLQGRGLLEPQRRPESVAEMAADYVARIREVQPSGPYRLLGWSFGGNVAHEMAVQLEEQGERVSLLALVDAGATYAVGPDGSVVEHETLETLLQSLGYKAGDVVGDAFGTDTGAGRLVRADVIEFLRGARADWREGDEARIDALVEAARNNERILGAFTPRRSAARVLYFAADPAGRDDGTAADKWLPYAGGGVVRHTVPYEHDAMMSPGSLSSIVPVVAAALRGED</sequence>
<proteinExistence type="inferred from homology"/>
<evidence type="ECO:0000256" key="3">
    <source>
        <dbReference type="ARBA" id="ARBA00022450"/>
    </source>
</evidence>
<dbReference type="GO" id="GO:0008610">
    <property type="term" value="P:lipid biosynthetic process"/>
    <property type="evidence" value="ECO:0007669"/>
    <property type="project" value="UniProtKB-ARBA"/>
</dbReference>
<dbReference type="CDD" id="cd17643">
    <property type="entry name" value="A_NRPS_Cytc1-like"/>
    <property type="match status" value="1"/>
</dbReference>
<dbReference type="SMART" id="SM00824">
    <property type="entry name" value="PKS_TE"/>
    <property type="match status" value="1"/>
</dbReference>
<dbReference type="SUPFAM" id="SSF56801">
    <property type="entry name" value="Acetyl-CoA synthetase-like"/>
    <property type="match status" value="4"/>
</dbReference>
<dbReference type="FunFam" id="1.10.1200.10:FF:000016">
    <property type="entry name" value="Non-ribosomal peptide synthase"/>
    <property type="match status" value="1"/>
</dbReference>
<dbReference type="InterPro" id="IPR009081">
    <property type="entry name" value="PP-bd_ACP"/>
</dbReference>
<dbReference type="Gene3D" id="2.30.38.10">
    <property type="entry name" value="Luciferase, Domain 3"/>
    <property type="match status" value="4"/>
</dbReference>
<dbReference type="FunFam" id="3.40.50.980:FF:000001">
    <property type="entry name" value="Non-ribosomal peptide synthetase"/>
    <property type="match status" value="4"/>
</dbReference>
<dbReference type="FunFam" id="3.30.559.10:FF:000012">
    <property type="entry name" value="Non-ribosomal peptide synthetase"/>
    <property type="match status" value="2"/>
</dbReference>
<dbReference type="CDD" id="cd12116">
    <property type="entry name" value="A_NRPS_Ta1_like"/>
    <property type="match status" value="1"/>
</dbReference>
<dbReference type="Gene3D" id="1.10.1200.10">
    <property type="entry name" value="ACP-like"/>
    <property type="match status" value="2"/>
</dbReference>
<dbReference type="FunFam" id="3.30.300.30:FF:000010">
    <property type="entry name" value="Enterobactin synthetase component F"/>
    <property type="match status" value="4"/>
</dbReference>
<keyword evidence="3" id="KW-0596">Phosphopantetheine</keyword>
<dbReference type="InterPro" id="IPR020802">
    <property type="entry name" value="TesA-like"/>
</dbReference>
<dbReference type="PANTHER" id="PTHR45527">
    <property type="entry name" value="NONRIBOSOMAL PEPTIDE SYNTHETASE"/>
    <property type="match status" value="1"/>
</dbReference>
<dbReference type="GO" id="GO:0017000">
    <property type="term" value="P:antibiotic biosynthetic process"/>
    <property type="evidence" value="ECO:0007669"/>
    <property type="project" value="UniProtKB-ARBA"/>
</dbReference>
<dbReference type="Pfam" id="PF13193">
    <property type="entry name" value="AMP-binding_C"/>
    <property type="match status" value="4"/>
</dbReference>
<dbReference type="CDD" id="cd19544">
    <property type="entry name" value="E-C_NRPS"/>
    <property type="match status" value="2"/>
</dbReference>
<evidence type="ECO:0000313" key="6">
    <source>
        <dbReference type="EMBL" id="QNT96895.1"/>
    </source>
</evidence>
<reference evidence="6 7" key="1">
    <citation type="submission" date="2020-04" db="EMBL/GenBank/DDBJ databases">
        <title>Characterization and engineering of Streptomyces griseofuscus DSM40191 as a potential heterologous host for expression of BGCs.</title>
        <authorList>
            <person name="Gren T."/>
            <person name="Whitford C.M."/>
            <person name="Mohite O.S."/>
            <person name="Joergensen T.S."/>
            <person name="Nielsen J.B."/>
            <person name="Lee S.Y."/>
            <person name="Weber T."/>
        </authorList>
    </citation>
    <scope>NUCLEOTIDE SEQUENCE [LARGE SCALE GENOMIC DNA]</scope>
    <source>
        <strain evidence="6 7">DSM 40191</strain>
    </source>
</reference>
<dbReference type="InterPro" id="IPR000873">
    <property type="entry name" value="AMP-dep_synth/lig_dom"/>
</dbReference>
<feature type="domain" description="Carrier" evidence="5">
    <location>
        <begin position="4223"/>
        <end position="4298"/>
    </location>
</feature>
<dbReference type="GO" id="GO:0044550">
    <property type="term" value="P:secondary metabolite biosynthetic process"/>
    <property type="evidence" value="ECO:0007669"/>
    <property type="project" value="UniProtKB-ARBA"/>
</dbReference>
<dbReference type="InterPro" id="IPR025110">
    <property type="entry name" value="AMP-bd_C"/>
</dbReference>
<evidence type="ECO:0000256" key="2">
    <source>
        <dbReference type="ARBA" id="ARBA00006432"/>
    </source>
</evidence>
<dbReference type="SUPFAM" id="SSF53474">
    <property type="entry name" value="alpha/beta-Hydrolases"/>
    <property type="match status" value="1"/>
</dbReference>
<dbReference type="GO" id="GO:0043041">
    <property type="term" value="P:amino acid activation for nonribosomal peptide biosynthetic process"/>
    <property type="evidence" value="ECO:0007669"/>
    <property type="project" value="TreeGrafter"/>
</dbReference>
<dbReference type="InterPro" id="IPR023213">
    <property type="entry name" value="CAT-like_dom_sf"/>
</dbReference>
<comment type="similarity">
    <text evidence="2">Belongs to the ATP-dependent AMP-binding enzyme family.</text>
</comment>
<dbReference type="InterPro" id="IPR001242">
    <property type="entry name" value="Condensation_dom"/>
</dbReference>
<dbReference type="PROSITE" id="PS50075">
    <property type="entry name" value="CARRIER"/>
    <property type="match status" value="4"/>
</dbReference>
<dbReference type="SMART" id="SM00823">
    <property type="entry name" value="PKS_PP"/>
    <property type="match status" value="4"/>
</dbReference>
<dbReference type="InterPro" id="IPR006162">
    <property type="entry name" value="Ppantetheine_attach_site"/>
</dbReference>
<dbReference type="Gene3D" id="3.30.559.30">
    <property type="entry name" value="Nonribosomal peptide synthetase, condensation domain"/>
    <property type="match status" value="4"/>
</dbReference>
<accession>A0A7H1Q9B5</accession>
<feature type="domain" description="Carrier" evidence="5">
    <location>
        <begin position="3137"/>
        <end position="3211"/>
    </location>
</feature>
<name>A0A7H1Q9B5_9ACTN</name>
<dbReference type="EMBL" id="CP051006">
    <property type="protein sequence ID" value="QNT96895.1"/>
    <property type="molecule type" value="Genomic_DNA"/>
</dbReference>
<dbReference type="InterPro" id="IPR020806">
    <property type="entry name" value="PKS_PP-bd"/>
</dbReference>
<dbReference type="Pfam" id="PF00668">
    <property type="entry name" value="Condensation"/>
    <property type="match status" value="4"/>
</dbReference>
<keyword evidence="4" id="KW-0597">Phosphoprotein</keyword>
<dbReference type="Pfam" id="PF00550">
    <property type="entry name" value="PP-binding"/>
    <property type="match status" value="4"/>
</dbReference>
<dbReference type="PANTHER" id="PTHR45527:SF14">
    <property type="entry name" value="PLIPASTATIN SYNTHASE SUBUNIT B"/>
    <property type="match status" value="1"/>
</dbReference>
<comment type="cofactor">
    <cofactor evidence="1">
        <name>pantetheine 4'-phosphate</name>
        <dbReference type="ChEBI" id="CHEBI:47942"/>
    </cofactor>
</comment>
<dbReference type="GeneID" id="91466184"/>
<feature type="domain" description="Carrier" evidence="5">
    <location>
        <begin position="2076"/>
        <end position="2151"/>
    </location>
</feature>
<organism evidence="6 7">
    <name type="scientific">Streptomyces griseofuscus</name>
    <dbReference type="NCBI Taxonomy" id="146922"/>
    <lineage>
        <taxon>Bacteria</taxon>
        <taxon>Bacillati</taxon>
        <taxon>Actinomycetota</taxon>
        <taxon>Actinomycetes</taxon>
        <taxon>Kitasatosporales</taxon>
        <taxon>Streptomycetaceae</taxon>
        <taxon>Streptomyces</taxon>
    </lineage>
</organism>
<dbReference type="KEGG" id="sgf:HEP81_06660"/>
<dbReference type="NCBIfam" id="NF003417">
    <property type="entry name" value="PRK04813.1"/>
    <property type="match status" value="4"/>
</dbReference>
<dbReference type="CDD" id="cd05930">
    <property type="entry name" value="A_NRPS"/>
    <property type="match status" value="2"/>
</dbReference>
<gene>
    <name evidence="6" type="primary">tycC_2</name>
    <name evidence="6" type="ORF">HEP81_06660</name>
</gene>
<dbReference type="GO" id="GO:0003824">
    <property type="term" value="F:catalytic activity"/>
    <property type="evidence" value="ECO:0007669"/>
    <property type="project" value="InterPro"/>
</dbReference>
<dbReference type="Gene3D" id="3.30.559.10">
    <property type="entry name" value="Chloramphenicol acetyltransferase-like domain"/>
    <property type="match status" value="4"/>
</dbReference>
<feature type="domain" description="Carrier" evidence="5">
    <location>
        <begin position="989"/>
        <end position="1063"/>
    </location>
</feature>
<dbReference type="PROSITE" id="PS00455">
    <property type="entry name" value="AMP_BINDING"/>
    <property type="match status" value="3"/>
</dbReference>
<dbReference type="SUPFAM" id="SSF52777">
    <property type="entry name" value="CoA-dependent acyltransferases"/>
    <property type="match status" value="8"/>
</dbReference>
<dbReference type="GO" id="GO:0005829">
    <property type="term" value="C:cytosol"/>
    <property type="evidence" value="ECO:0007669"/>
    <property type="project" value="TreeGrafter"/>
</dbReference>
<evidence type="ECO:0000313" key="7">
    <source>
        <dbReference type="Proteomes" id="UP000516422"/>
    </source>
</evidence>
<dbReference type="FunFam" id="3.40.50.12780:FF:000012">
    <property type="entry name" value="Non-ribosomal peptide synthetase"/>
    <property type="match status" value="4"/>
</dbReference>
<protein>
    <submittedName>
        <fullName evidence="6">Tyrocidine synthase 3</fullName>
    </submittedName>
</protein>
<dbReference type="InterPro" id="IPR045851">
    <property type="entry name" value="AMP-bd_C_sf"/>
</dbReference>
<dbReference type="Gene3D" id="3.40.50.1820">
    <property type="entry name" value="alpha/beta hydrolase"/>
    <property type="match status" value="2"/>
</dbReference>
<dbReference type="InterPro" id="IPR036736">
    <property type="entry name" value="ACP-like_sf"/>
</dbReference>
<dbReference type="FunFam" id="1.10.1200.10:FF:000005">
    <property type="entry name" value="Nonribosomal peptide synthetase 1"/>
    <property type="match status" value="3"/>
</dbReference>
<evidence type="ECO:0000259" key="5">
    <source>
        <dbReference type="PROSITE" id="PS50075"/>
    </source>
</evidence>
<dbReference type="FunFam" id="2.30.38.10:FF:000001">
    <property type="entry name" value="Non-ribosomal peptide synthetase PvdI"/>
    <property type="match status" value="4"/>
</dbReference>